<dbReference type="AlphaFoldDB" id="A0A4Y2EC09"/>
<dbReference type="Proteomes" id="UP000499080">
    <property type="component" value="Unassembled WGS sequence"/>
</dbReference>
<organism evidence="1 2">
    <name type="scientific">Araneus ventricosus</name>
    <name type="common">Orbweaver spider</name>
    <name type="synonym">Epeira ventricosa</name>
    <dbReference type="NCBI Taxonomy" id="182803"/>
    <lineage>
        <taxon>Eukaryota</taxon>
        <taxon>Metazoa</taxon>
        <taxon>Ecdysozoa</taxon>
        <taxon>Arthropoda</taxon>
        <taxon>Chelicerata</taxon>
        <taxon>Arachnida</taxon>
        <taxon>Araneae</taxon>
        <taxon>Araneomorphae</taxon>
        <taxon>Entelegynae</taxon>
        <taxon>Araneoidea</taxon>
        <taxon>Araneidae</taxon>
        <taxon>Araneus</taxon>
    </lineage>
</organism>
<dbReference type="EMBL" id="BGPR01000557">
    <property type="protein sequence ID" value="GBM26307.1"/>
    <property type="molecule type" value="Genomic_DNA"/>
</dbReference>
<keyword evidence="2" id="KW-1185">Reference proteome</keyword>
<proteinExistence type="predicted"/>
<gene>
    <name evidence="1" type="ORF">AVEN_66538_1</name>
</gene>
<protein>
    <submittedName>
        <fullName evidence="1">Uncharacterized protein</fullName>
    </submittedName>
</protein>
<sequence length="135" mass="15178">MTPRTRPAYPGWQKRRPVSVTDLPSLEEPMAMTLKNLCRRERDHSLTDLRSITVSLVANLRSSRGCCGLVSGCRPQRRRVRNPIPLKIRRVLGLLHVKTYVKVKRPSAGVVRKFGEGVSAQVSSSSSDRKDETLI</sequence>
<evidence type="ECO:0000313" key="2">
    <source>
        <dbReference type="Proteomes" id="UP000499080"/>
    </source>
</evidence>
<evidence type="ECO:0000313" key="1">
    <source>
        <dbReference type="EMBL" id="GBM26307.1"/>
    </source>
</evidence>
<accession>A0A4Y2EC09</accession>
<reference evidence="1 2" key="1">
    <citation type="journal article" date="2019" name="Sci. Rep.">
        <title>Orb-weaving spider Araneus ventricosus genome elucidates the spidroin gene catalogue.</title>
        <authorList>
            <person name="Kono N."/>
            <person name="Nakamura H."/>
            <person name="Ohtoshi R."/>
            <person name="Moran D.A.P."/>
            <person name="Shinohara A."/>
            <person name="Yoshida Y."/>
            <person name="Fujiwara M."/>
            <person name="Mori M."/>
            <person name="Tomita M."/>
            <person name="Arakawa K."/>
        </authorList>
    </citation>
    <scope>NUCLEOTIDE SEQUENCE [LARGE SCALE GENOMIC DNA]</scope>
</reference>
<name>A0A4Y2EC09_ARAVE</name>
<comment type="caution">
    <text evidence="1">The sequence shown here is derived from an EMBL/GenBank/DDBJ whole genome shotgun (WGS) entry which is preliminary data.</text>
</comment>